<dbReference type="InterPro" id="IPR000073">
    <property type="entry name" value="AB_hydrolase_1"/>
</dbReference>
<evidence type="ECO:0000259" key="1">
    <source>
        <dbReference type="Pfam" id="PF00561"/>
    </source>
</evidence>
<dbReference type="Gene3D" id="3.40.50.1820">
    <property type="entry name" value="alpha/beta hydrolase"/>
    <property type="match status" value="1"/>
</dbReference>
<dbReference type="RefSeq" id="WP_115516730.1">
    <property type="nucleotide sequence ID" value="NZ_QRGO01000001.1"/>
</dbReference>
<keyword evidence="3" id="KW-1185">Reference proteome</keyword>
<dbReference type="InterPro" id="IPR029058">
    <property type="entry name" value="AB_hydrolase_fold"/>
</dbReference>
<dbReference type="GO" id="GO:0016787">
    <property type="term" value="F:hydrolase activity"/>
    <property type="evidence" value="ECO:0007669"/>
    <property type="project" value="UniProtKB-KW"/>
</dbReference>
<dbReference type="GO" id="GO:0016020">
    <property type="term" value="C:membrane"/>
    <property type="evidence" value="ECO:0007669"/>
    <property type="project" value="TreeGrafter"/>
</dbReference>
<dbReference type="PANTHER" id="PTHR43798:SF33">
    <property type="entry name" value="HYDROLASE, PUTATIVE (AFU_ORTHOLOGUE AFUA_2G14860)-RELATED"/>
    <property type="match status" value="1"/>
</dbReference>
<dbReference type="SUPFAM" id="SSF53474">
    <property type="entry name" value="alpha/beta-Hydrolases"/>
    <property type="match status" value="1"/>
</dbReference>
<dbReference type="Pfam" id="PF00561">
    <property type="entry name" value="Abhydrolase_1"/>
    <property type="match status" value="1"/>
</dbReference>
<comment type="caution">
    <text evidence="2">The sequence shown here is derived from an EMBL/GenBank/DDBJ whole genome shotgun (WGS) entry which is preliminary data.</text>
</comment>
<dbReference type="InterPro" id="IPR050266">
    <property type="entry name" value="AB_hydrolase_sf"/>
</dbReference>
<accession>A0A371BAW7</accession>
<dbReference type="PRINTS" id="PR00111">
    <property type="entry name" value="ABHYDROLASE"/>
</dbReference>
<dbReference type="PANTHER" id="PTHR43798">
    <property type="entry name" value="MONOACYLGLYCEROL LIPASE"/>
    <property type="match status" value="1"/>
</dbReference>
<feature type="domain" description="AB hydrolase-1" evidence="1">
    <location>
        <begin position="44"/>
        <end position="266"/>
    </location>
</feature>
<evidence type="ECO:0000313" key="3">
    <source>
        <dbReference type="Proteomes" id="UP000263993"/>
    </source>
</evidence>
<dbReference type="OrthoDB" id="9808398at2"/>
<name>A0A371BAW7_9BRAD</name>
<dbReference type="AlphaFoldDB" id="A0A371BAW7"/>
<keyword evidence="2" id="KW-0378">Hydrolase</keyword>
<gene>
    <name evidence="2" type="ORF">DXH78_09100</name>
</gene>
<evidence type="ECO:0000313" key="2">
    <source>
        <dbReference type="EMBL" id="RDV04704.1"/>
    </source>
</evidence>
<proteinExistence type="predicted"/>
<reference evidence="3" key="1">
    <citation type="submission" date="2018-08" db="EMBL/GenBank/DDBJ databases">
        <authorList>
            <person name="Kim S.-J."/>
            <person name="Jung G.-Y."/>
        </authorList>
    </citation>
    <scope>NUCLEOTIDE SEQUENCE [LARGE SCALE GENOMIC DNA]</scope>
    <source>
        <strain evidence="3">GY_H</strain>
    </source>
</reference>
<dbReference type="EMBL" id="QRGO01000001">
    <property type="protein sequence ID" value="RDV04704.1"/>
    <property type="molecule type" value="Genomic_DNA"/>
</dbReference>
<sequence length="281" mass="30149">MTGAGAQSDVRSGSLTVDVRGLHCLTNGIRQHYLDFNHAAPGIPVLLLPGITSPAATWAFVAQRLATSRRVIVPDIRGRGLSDSGPGLGYSLDDYARDALGLIDALGLKKPIVVGHSMGARIAARMETTAPGAASRLVLADPPLSGPGREPYPTPLVSYISAREAASKGATVEQFRSFTPTWTDEQIALRIEWLPTCSIDAITKSHQNFQDEDIFPDFPKLNCPTLLIYAMRAKVVTPENAAEIGRLLPNGEVVGVQAGHMIPWDNLEDFISVTERFIAAA</sequence>
<dbReference type="Proteomes" id="UP000263993">
    <property type="component" value="Unassembled WGS sequence"/>
</dbReference>
<organism evidence="2 3">
    <name type="scientific">Undibacter mobilis</name>
    <dbReference type="NCBI Taxonomy" id="2292256"/>
    <lineage>
        <taxon>Bacteria</taxon>
        <taxon>Pseudomonadati</taxon>
        <taxon>Pseudomonadota</taxon>
        <taxon>Alphaproteobacteria</taxon>
        <taxon>Hyphomicrobiales</taxon>
        <taxon>Nitrobacteraceae</taxon>
        <taxon>Undibacter</taxon>
    </lineage>
</organism>
<protein>
    <submittedName>
        <fullName evidence="2">Alpha/beta hydrolase</fullName>
    </submittedName>
</protein>